<keyword evidence="2" id="KW-0479">Metal-binding</keyword>
<dbReference type="GO" id="GO:0043094">
    <property type="term" value="P:metabolic compound salvage"/>
    <property type="evidence" value="ECO:0007669"/>
    <property type="project" value="InterPro"/>
</dbReference>
<dbReference type="InterPro" id="IPR010045">
    <property type="entry name" value="DeoB"/>
</dbReference>
<evidence type="ECO:0000259" key="5">
    <source>
        <dbReference type="Pfam" id="PF01676"/>
    </source>
</evidence>
<gene>
    <name evidence="6" type="ORF">WR164_12420</name>
</gene>
<dbReference type="PANTHER" id="PTHR21110:SF0">
    <property type="entry name" value="PHOSPHOPENTOMUTASE"/>
    <property type="match status" value="1"/>
</dbReference>
<evidence type="ECO:0000256" key="2">
    <source>
        <dbReference type="ARBA" id="ARBA00022723"/>
    </source>
</evidence>
<dbReference type="EMBL" id="BRPL01000002">
    <property type="protein sequence ID" value="GLB47263.1"/>
    <property type="molecule type" value="Genomic_DNA"/>
</dbReference>
<keyword evidence="3" id="KW-0464">Manganese</keyword>
<dbReference type="GO" id="GO:0005829">
    <property type="term" value="C:cytosol"/>
    <property type="evidence" value="ECO:0007669"/>
    <property type="project" value="TreeGrafter"/>
</dbReference>
<dbReference type="GO" id="GO:0008973">
    <property type="term" value="F:phosphopentomutase activity"/>
    <property type="evidence" value="ECO:0007669"/>
    <property type="project" value="InterPro"/>
</dbReference>
<dbReference type="InterPro" id="IPR017850">
    <property type="entry name" value="Alkaline_phosphatase_core_sf"/>
</dbReference>
<dbReference type="GO" id="GO:0009117">
    <property type="term" value="P:nucleotide metabolic process"/>
    <property type="evidence" value="ECO:0007669"/>
    <property type="project" value="InterPro"/>
</dbReference>
<dbReference type="Proteomes" id="UP001144204">
    <property type="component" value="Unassembled WGS sequence"/>
</dbReference>
<reference evidence="6" key="2">
    <citation type="journal article" date="2023" name="PLoS ONE">
        <title>Philodulcilactobacillus myokoensis gen. nov., sp. nov., a fructophilic, acidophilic, and agar-phobic lactic acid bacterium isolated from fermented vegetable extracts.</title>
        <authorList>
            <person name="Kouya T."/>
            <person name="Ishiyama Y."/>
            <person name="Ohashi S."/>
            <person name="Kumakubo R."/>
            <person name="Yamazaki T."/>
            <person name="Otaki T."/>
        </authorList>
    </citation>
    <scope>NUCLEOTIDE SEQUENCE</scope>
    <source>
        <strain evidence="6">WR16-4</strain>
    </source>
</reference>
<protein>
    <recommendedName>
        <fullName evidence="5">Metalloenzyme domain-containing protein</fullName>
    </recommendedName>
</protein>
<dbReference type="GO" id="GO:0000287">
    <property type="term" value="F:magnesium ion binding"/>
    <property type="evidence" value="ECO:0007669"/>
    <property type="project" value="InterPro"/>
</dbReference>
<evidence type="ECO:0000256" key="4">
    <source>
        <dbReference type="ARBA" id="ARBA00023235"/>
    </source>
</evidence>
<accession>A0A9W6B2N0</accession>
<organism evidence="6 7">
    <name type="scientific">Philodulcilactobacillus myokoensis</name>
    <dbReference type="NCBI Taxonomy" id="2929573"/>
    <lineage>
        <taxon>Bacteria</taxon>
        <taxon>Bacillati</taxon>
        <taxon>Bacillota</taxon>
        <taxon>Bacilli</taxon>
        <taxon>Lactobacillales</taxon>
        <taxon>Lactobacillaceae</taxon>
        <taxon>Philodulcilactobacillus</taxon>
    </lineage>
</organism>
<feature type="domain" description="Metalloenzyme" evidence="5">
    <location>
        <begin position="175"/>
        <end position="257"/>
    </location>
</feature>
<comment type="caution">
    <text evidence="6">The sequence shown here is derived from an EMBL/GenBank/DDBJ whole genome shotgun (WGS) entry which is preliminary data.</text>
</comment>
<dbReference type="RefSeq" id="WP_286136721.1">
    <property type="nucleotide sequence ID" value="NZ_BRPL01000002.1"/>
</dbReference>
<dbReference type="Gene3D" id="3.40.720.10">
    <property type="entry name" value="Alkaline Phosphatase, subunit A"/>
    <property type="match status" value="1"/>
</dbReference>
<comment type="similarity">
    <text evidence="1">Belongs to the phosphopentomutase family.</text>
</comment>
<dbReference type="Pfam" id="PF01676">
    <property type="entry name" value="Metalloenzyme"/>
    <property type="match status" value="1"/>
</dbReference>
<dbReference type="InterPro" id="IPR006124">
    <property type="entry name" value="Metalloenzyme"/>
</dbReference>
<evidence type="ECO:0000313" key="7">
    <source>
        <dbReference type="Proteomes" id="UP001144204"/>
    </source>
</evidence>
<sequence>MKFRRVIIIDIASLGLGATADADRFNSTGADTLGHLDQHFHSTLKLPTLTQLGLGNIRADHPVKSVPAVDHPWGFFGSLINRVQDNTPNAGIREMLDIDMHCRIIGVLNELIRRNFSVTVISPLENYLIDQDWAKQIQASDDDMAYSQLMVQLKTLEQGLIYFQPPVIRRDAYQHQMRGYKANLEVMDKQLGILFEKLDPTDMVIVTSSFANDPTFDQQYTREKLPLLIYSPAYQNGKSIGDNHYAGDIGKTIIDIFKRHSNTKFAHSLLPLIG</sequence>
<reference evidence="6" key="1">
    <citation type="submission" date="2022-07" db="EMBL/GenBank/DDBJ databases">
        <authorList>
            <person name="Kouya T."/>
            <person name="Ishiyama Y."/>
        </authorList>
    </citation>
    <scope>NUCLEOTIDE SEQUENCE</scope>
    <source>
        <strain evidence="6">WR16-4</strain>
    </source>
</reference>
<evidence type="ECO:0000256" key="1">
    <source>
        <dbReference type="ARBA" id="ARBA00010373"/>
    </source>
</evidence>
<dbReference type="SUPFAM" id="SSF53649">
    <property type="entry name" value="Alkaline phosphatase-like"/>
    <property type="match status" value="1"/>
</dbReference>
<dbReference type="AlphaFoldDB" id="A0A9W6B2N0"/>
<keyword evidence="4" id="KW-0413">Isomerase</keyword>
<proteinExistence type="inferred from homology"/>
<evidence type="ECO:0000313" key="6">
    <source>
        <dbReference type="EMBL" id="GLB47263.1"/>
    </source>
</evidence>
<name>A0A9W6B2N0_9LACO</name>
<evidence type="ECO:0000256" key="3">
    <source>
        <dbReference type="ARBA" id="ARBA00023211"/>
    </source>
</evidence>
<dbReference type="PANTHER" id="PTHR21110">
    <property type="entry name" value="PHOSPHOPENTOMUTASE"/>
    <property type="match status" value="1"/>
</dbReference>
<keyword evidence="7" id="KW-1185">Reference proteome</keyword>